<accession>A0ABQ0D2M0</accession>
<dbReference type="Proteomes" id="UP001562457">
    <property type="component" value="Unassembled WGS sequence"/>
</dbReference>
<evidence type="ECO:0000313" key="1">
    <source>
        <dbReference type="EMBL" id="GAB0172592.1"/>
    </source>
</evidence>
<keyword evidence="2" id="KW-1185">Reference proteome</keyword>
<comment type="caution">
    <text evidence="1">The sequence shown here is derived from an EMBL/GenBank/DDBJ whole genome shotgun (WGS) entry which is preliminary data.</text>
</comment>
<gene>
    <name evidence="1" type="ORF">NHP164001_06050</name>
</gene>
<evidence type="ECO:0000313" key="2">
    <source>
        <dbReference type="Proteomes" id="UP001562457"/>
    </source>
</evidence>
<evidence type="ECO:0008006" key="3">
    <source>
        <dbReference type="Google" id="ProtNLM"/>
    </source>
</evidence>
<reference evidence="1 2" key="1">
    <citation type="submission" date="2024-06" db="EMBL/GenBank/DDBJ databases">
        <title>Draft genome sequence of Helicobacter trogontum NHP16-4001.</title>
        <authorList>
            <person name="Rimbara E."/>
            <person name="Suzuki M."/>
        </authorList>
    </citation>
    <scope>NUCLEOTIDE SEQUENCE [LARGE SCALE GENOMIC DNA]</scope>
    <source>
        <strain evidence="1 2">NHP16-4001</strain>
    </source>
</reference>
<proteinExistence type="predicted"/>
<organism evidence="1 2">
    <name type="scientific">Helicobacter trogontum</name>
    <dbReference type="NCBI Taxonomy" id="50960"/>
    <lineage>
        <taxon>Bacteria</taxon>
        <taxon>Pseudomonadati</taxon>
        <taxon>Campylobacterota</taxon>
        <taxon>Epsilonproteobacteria</taxon>
        <taxon>Campylobacterales</taxon>
        <taxon>Helicobacteraceae</taxon>
        <taxon>Helicobacter</taxon>
    </lineage>
</organism>
<protein>
    <recommendedName>
        <fullName evidence="3">DUF2018 family protein</fullName>
    </recommendedName>
</protein>
<name>A0ABQ0D2M0_9HELI</name>
<sequence>MEILSEDENVLLLVRKDDKPCLINLILELLKVCNEGRFKNEDLLLLLENMDEEIKKAYLKLSSI</sequence>
<dbReference type="EMBL" id="BAAFHN010000009">
    <property type="protein sequence ID" value="GAB0172592.1"/>
    <property type="molecule type" value="Genomic_DNA"/>
</dbReference>
<dbReference type="RefSeq" id="WP_369607233.1">
    <property type="nucleotide sequence ID" value="NZ_BAAFHN010000009.1"/>
</dbReference>